<reference evidence="1 2" key="1">
    <citation type="submission" date="2020-08" db="EMBL/GenBank/DDBJ databases">
        <title>Croceimicrobium hydrocarbonivorans gen. nov., sp. nov., a novel marine bacterium isolated from a bacterial consortium that degrades polyethylene terephthalate.</title>
        <authorList>
            <person name="Liu R."/>
        </authorList>
    </citation>
    <scope>NUCLEOTIDE SEQUENCE [LARGE SCALE GENOMIC DNA]</scope>
    <source>
        <strain evidence="1 2">A20-9</strain>
    </source>
</reference>
<dbReference type="Proteomes" id="UP000516305">
    <property type="component" value="Chromosome"/>
</dbReference>
<dbReference type="EMBL" id="CP060139">
    <property type="protein sequence ID" value="QNR25280.1"/>
    <property type="molecule type" value="Genomic_DNA"/>
</dbReference>
<gene>
    <name evidence="1" type="ORF">H4K34_05425</name>
</gene>
<dbReference type="RefSeq" id="WP_210759807.1">
    <property type="nucleotide sequence ID" value="NZ_CP060139.1"/>
</dbReference>
<name>A0A7H0VHT2_9FLAO</name>
<keyword evidence="2" id="KW-1185">Reference proteome</keyword>
<evidence type="ECO:0008006" key="3">
    <source>
        <dbReference type="Google" id="ProtNLM"/>
    </source>
</evidence>
<proteinExistence type="predicted"/>
<protein>
    <recommendedName>
        <fullName evidence="3">Addiction module component</fullName>
    </recommendedName>
</protein>
<sequence>MDLQAEKLKLINWISKQDDESVIAWLSELVKLRNDGSSKVIGPQFPHNNDHKRILDQRLEEHHLDPNSGKPWSALKSELNSKYGL</sequence>
<evidence type="ECO:0000313" key="1">
    <source>
        <dbReference type="EMBL" id="QNR25280.1"/>
    </source>
</evidence>
<dbReference type="KEGG" id="chyd:H4K34_05425"/>
<dbReference type="AlphaFoldDB" id="A0A7H0VHT2"/>
<organism evidence="1 2">
    <name type="scientific">Croceimicrobium hydrocarbonivorans</name>
    <dbReference type="NCBI Taxonomy" id="2761580"/>
    <lineage>
        <taxon>Bacteria</taxon>
        <taxon>Pseudomonadati</taxon>
        <taxon>Bacteroidota</taxon>
        <taxon>Flavobacteriia</taxon>
        <taxon>Flavobacteriales</taxon>
        <taxon>Owenweeksiaceae</taxon>
        <taxon>Croceimicrobium</taxon>
    </lineage>
</organism>
<accession>A0A7H0VHT2</accession>
<evidence type="ECO:0000313" key="2">
    <source>
        <dbReference type="Proteomes" id="UP000516305"/>
    </source>
</evidence>